<evidence type="ECO:0000256" key="14">
    <source>
        <dbReference type="ARBA" id="ARBA00037002"/>
    </source>
</evidence>
<evidence type="ECO:0000256" key="4">
    <source>
        <dbReference type="ARBA" id="ARBA00022475"/>
    </source>
</evidence>
<dbReference type="RefSeq" id="WP_310175533.1">
    <property type="nucleotide sequence ID" value="NZ_BAABHE010000002.1"/>
</dbReference>
<gene>
    <name evidence="25" type="ORF">J2S62_002645</name>
</gene>
<comment type="catalytic activity">
    <reaction evidence="23">
        <text>tetradecanoyl-CoA + H2O = tetradecanoate + CoA + H(+)</text>
        <dbReference type="Rhea" id="RHEA:40119"/>
        <dbReference type="ChEBI" id="CHEBI:15377"/>
        <dbReference type="ChEBI" id="CHEBI:15378"/>
        <dbReference type="ChEBI" id="CHEBI:30807"/>
        <dbReference type="ChEBI" id="CHEBI:57287"/>
        <dbReference type="ChEBI" id="CHEBI:57385"/>
    </reaction>
    <physiologicalReaction direction="left-to-right" evidence="23">
        <dbReference type="Rhea" id="RHEA:40120"/>
    </physiologicalReaction>
</comment>
<keyword evidence="10" id="KW-0443">Lipid metabolism</keyword>
<keyword evidence="5" id="KW-0963">Cytoplasm</keyword>
<keyword evidence="11" id="KW-0472">Membrane</keyword>
<comment type="catalytic activity">
    <reaction evidence="13">
        <text>(5Z,8Z,11Z,14Z)-eicosatetraenoyl-CoA + H2O = (5Z,8Z,11Z,14Z)-eicosatetraenoate + CoA + H(+)</text>
        <dbReference type="Rhea" id="RHEA:40151"/>
        <dbReference type="ChEBI" id="CHEBI:15377"/>
        <dbReference type="ChEBI" id="CHEBI:15378"/>
        <dbReference type="ChEBI" id="CHEBI:32395"/>
        <dbReference type="ChEBI" id="CHEBI:57287"/>
        <dbReference type="ChEBI" id="CHEBI:57368"/>
    </reaction>
    <physiologicalReaction direction="left-to-right" evidence="13">
        <dbReference type="Rhea" id="RHEA:40152"/>
    </physiologicalReaction>
</comment>
<keyword evidence="8" id="KW-0276">Fatty acid metabolism</keyword>
<dbReference type="CDD" id="cd03443">
    <property type="entry name" value="PaaI_thioesterase"/>
    <property type="match status" value="1"/>
</dbReference>
<comment type="catalytic activity">
    <reaction evidence="14">
        <text>(9Z)-octadecenoyl-CoA + H2O = (9Z)-octadecenoate + CoA + H(+)</text>
        <dbReference type="Rhea" id="RHEA:40139"/>
        <dbReference type="ChEBI" id="CHEBI:15377"/>
        <dbReference type="ChEBI" id="CHEBI:15378"/>
        <dbReference type="ChEBI" id="CHEBI:30823"/>
        <dbReference type="ChEBI" id="CHEBI:57287"/>
        <dbReference type="ChEBI" id="CHEBI:57387"/>
    </reaction>
    <physiologicalReaction direction="left-to-right" evidence="14">
        <dbReference type="Rhea" id="RHEA:40140"/>
    </physiologicalReaction>
</comment>
<comment type="catalytic activity">
    <reaction evidence="22">
        <text>dodecanoyl-CoA + H2O = dodecanoate + CoA + H(+)</text>
        <dbReference type="Rhea" id="RHEA:30135"/>
        <dbReference type="ChEBI" id="CHEBI:15377"/>
        <dbReference type="ChEBI" id="CHEBI:15378"/>
        <dbReference type="ChEBI" id="CHEBI:18262"/>
        <dbReference type="ChEBI" id="CHEBI:57287"/>
        <dbReference type="ChEBI" id="CHEBI:57375"/>
    </reaction>
    <physiologicalReaction direction="left-to-right" evidence="22">
        <dbReference type="Rhea" id="RHEA:30136"/>
    </physiologicalReaction>
</comment>
<dbReference type="SUPFAM" id="SSF54637">
    <property type="entry name" value="Thioesterase/thiol ester dehydrase-isomerase"/>
    <property type="match status" value="1"/>
</dbReference>
<dbReference type="PANTHER" id="PTHR12418:SF19">
    <property type="entry name" value="ACYL-COENZYME A THIOESTERASE THEM4"/>
    <property type="match status" value="1"/>
</dbReference>
<evidence type="ECO:0000256" key="9">
    <source>
        <dbReference type="ARBA" id="ARBA00022946"/>
    </source>
</evidence>
<dbReference type="InterPro" id="IPR052365">
    <property type="entry name" value="THEM4/THEM5_acyl-CoA_thioest"/>
</dbReference>
<evidence type="ECO:0000256" key="15">
    <source>
        <dbReference type="ARBA" id="ARBA00038456"/>
    </source>
</evidence>
<comment type="similarity">
    <text evidence="15">Belongs to the THEM4/THEM5 thioesterase family.</text>
</comment>
<keyword evidence="12" id="KW-0966">Cell projection</keyword>
<dbReference type="EMBL" id="JAVDYJ010000001">
    <property type="protein sequence ID" value="MDR7348388.1"/>
    <property type="molecule type" value="Genomic_DNA"/>
</dbReference>
<evidence type="ECO:0000256" key="20">
    <source>
        <dbReference type="ARBA" id="ARBA00047734"/>
    </source>
</evidence>
<name>A0ABU2B461_9MICC</name>
<proteinExistence type="inferred from homology"/>
<organism evidence="25 26">
    <name type="scientific">Enteractinococcus fodinae</name>
    <dbReference type="NCBI Taxonomy" id="684663"/>
    <lineage>
        <taxon>Bacteria</taxon>
        <taxon>Bacillati</taxon>
        <taxon>Actinomycetota</taxon>
        <taxon>Actinomycetes</taxon>
        <taxon>Micrococcales</taxon>
        <taxon>Micrococcaceae</taxon>
    </lineage>
</organism>
<comment type="catalytic activity">
    <reaction evidence="21">
        <text>decanoyl-CoA + H2O = decanoate + CoA + H(+)</text>
        <dbReference type="Rhea" id="RHEA:40059"/>
        <dbReference type="ChEBI" id="CHEBI:15377"/>
        <dbReference type="ChEBI" id="CHEBI:15378"/>
        <dbReference type="ChEBI" id="CHEBI:27689"/>
        <dbReference type="ChEBI" id="CHEBI:57287"/>
        <dbReference type="ChEBI" id="CHEBI:61430"/>
    </reaction>
    <physiologicalReaction direction="left-to-right" evidence="21">
        <dbReference type="Rhea" id="RHEA:40060"/>
    </physiologicalReaction>
</comment>
<evidence type="ECO:0000256" key="11">
    <source>
        <dbReference type="ARBA" id="ARBA00023136"/>
    </source>
</evidence>
<evidence type="ECO:0000256" key="12">
    <source>
        <dbReference type="ARBA" id="ARBA00023273"/>
    </source>
</evidence>
<feature type="domain" description="Thioesterase" evidence="24">
    <location>
        <begin position="120"/>
        <end position="192"/>
    </location>
</feature>
<comment type="subcellular location">
    <subcellularLocation>
        <location evidence="3">Cell projection</location>
        <location evidence="3">Ruffle membrane</location>
    </subcellularLocation>
    <subcellularLocation>
        <location evidence="2">Cytoplasm</location>
    </subcellularLocation>
    <subcellularLocation>
        <location evidence="1">Membrane</location>
        <topology evidence="1">Peripheral membrane protein</topology>
    </subcellularLocation>
</comment>
<dbReference type="InterPro" id="IPR029069">
    <property type="entry name" value="HotDog_dom_sf"/>
</dbReference>
<evidence type="ECO:0000256" key="1">
    <source>
        <dbReference type="ARBA" id="ARBA00004170"/>
    </source>
</evidence>
<protein>
    <recommendedName>
        <fullName evidence="17">Acyl-coenzyme A thioesterase THEM4</fullName>
        <ecNumber evidence="16">3.1.2.2</ecNumber>
    </recommendedName>
    <alternativeName>
        <fullName evidence="18">Thioesterase superfamily member 4</fullName>
    </alternativeName>
</protein>
<dbReference type="Pfam" id="PF03061">
    <property type="entry name" value="4HBT"/>
    <property type="match status" value="1"/>
</dbReference>
<evidence type="ECO:0000256" key="5">
    <source>
        <dbReference type="ARBA" id="ARBA00022490"/>
    </source>
</evidence>
<evidence type="ECO:0000256" key="19">
    <source>
        <dbReference type="ARBA" id="ARBA00047588"/>
    </source>
</evidence>
<evidence type="ECO:0000256" key="17">
    <source>
        <dbReference type="ARBA" id="ARBA00040123"/>
    </source>
</evidence>
<dbReference type="Gene3D" id="3.10.129.10">
    <property type="entry name" value="Hotdog Thioesterase"/>
    <property type="match status" value="1"/>
</dbReference>
<dbReference type="Proteomes" id="UP001183794">
    <property type="component" value="Unassembled WGS sequence"/>
</dbReference>
<evidence type="ECO:0000256" key="3">
    <source>
        <dbReference type="ARBA" id="ARBA00004632"/>
    </source>
</evidence>
<evidence type="ECO:0000256" key="10">
    <source>
        <dbReference type="ARBA" id="ARBA00023098"/>
    </source>
</evidence>
<comment type="catalytic activity">
    <reaction evidence="20">
        <text>hexadecanoyl-CoA + H2O = hexadecanoate + CoA + H(+)</text>
        <dbReference type="Rhea" id="RHEA:16645"/>
        <dbReference type="ChEBI" id="CHEBI:7896"/>
        <dbReference type="ChEBI" id="CHEBI:15377"/>
        <dbReference type="ChEBI" id="CHEBI:15378"/>
        <dbReference type="ChEBI" id="CHEBI:57287"/>
        <dbReference type="ChEBI" id="CHEBI:57379"/>
        <dbReference type="EC" id="3.1.2.2"/>
    </reaction>
    <physiologicalReaction direction="left-to-right" evidence="20">
        <dbReference type="Rhea" id="RHEA:16646"/>
    </physiologicalReaction>
</comment>
<dbReference type="EC" id="3.1.2.2" evidence="16"/>
<evidence type="ECO:0000256" key="2">
    <source>
        <dbReference type="ARBA" id="ARBA00004496"/>
    </source>
</evidence>
<evidence type="ECO:0000256" key="23">
    <source>
        <dbReference type="ARBA" id="ARBA00048180"/>
    </source>
</evidence>
<evidence type="ECO:0000259" key="24">
    <source>
        <dbReference type="Pfam" id="PF03061"/>
    </source>
</evidence>
<keyword evidence="7" id="KW-0378">Hydrolase</keyword>
<comment type="catalytic activity">
    <reaction evidence="19">
        <text>octanoyl-CoA + H2O = octanoate + CoA + H(+)</text>
        <dbReference type="Rhea" id="RHEA:30143"/>
        <dbReference type="ChEBI" id="CHEBI:15377"/>
        <dbReference type="ChEBI" id="CHEBI:15378"/>
        <dbReference type="ChEBI" id="CHEBI:25646"/>
        <dbReference type="ChEBI" id="CHEBI:57287"/>
        <dbReference type="ChEBI" id="CHEBI:57386"/>
    </reaction>
    <physiologicalReaction direction="left-to-right" evidence="19">
        <dbReference type="Rhea" id="RHEA:30144"/>
    </physiologicalReaction>
</comment>
<evidence type="ECO:0000313" key="26">
    <source>
        <dbReference type="Proteomes" id="UP001183794"/>
    </source>
</evidence>
<evidence type="ECO:0000313" key="25">
    <source>
        <dbReference type="EMBL" id="MDR7348388.1"/>
    </source>
</evidence>
<keyword evidence="26" id="KW-1185">Reference proteome</keyword>
<evidence type="ECO:0000256" key="13">
    <source>
        <dbReference type="ARBA" id="ARBA00035852"/>
    </source>
</evidence>
<keyword evidence="6" id="KW-0053">Apoptosis</keyword>
<evidence type="ECO:0000256" key="18">
    <source>
        <dbReference type="ARBA" id="ARBA00043210"/>
    </source>
</evidence>
<evidence type="ECO:0000256" key="8">
    <source>
        <dbReference type="ARBA" id="ARBA00022832"/>
    </source>
</evidence>
<reference evidence="25 26" key="1">
    <citation type="submission" date="2023-07" db="EMBL/GenBank/DDBJ databases">
        <title>Sequencing the genomes of 1000 actinobacteria strains.</title>
        <authorList>
            <person name="Klenk H.-P."/>
        </authorList>
    </citation>
    <scope>NUCLEOTIDE SEQUENCE [LARGE SCALE GENOMIC DNA]</scope>
    <source>
        <strain evidence="25 26">DSM 22966</strain>
    </source>
</reference>
<dbReference type="PANTHER" id="PTHR12418">
    <property type="entry name" value="ACYL-COENZYME A THIOESTERASE THEM4"/>
    <property type="match status" value="1"/>
</dbReference>
<accession>A0ABU2B461</accession>
<dbReference type="InterPro" id="IPR006683">
    <property type="entry name" value="Thioestr_dom"/>
</dbReference>
<keyword evidence="9" id="KW-0809">Transit peptide</keyword>
<comment type="caution">
    <text evidence="25">The sequence shown here is derived from an EMBL/GenBank/DDBJ whole genome shotgun (WGS) entry which is preliminary data.</text>
</comment>
<evidence type="ECO:0000256" key="16">
    <source>
        <dbReference type="ARBA" id="ARBA00038848"/>
    </source>
</evidence>
<sequence>MTSLDSLDGIAMAKRRGRRLEDTPHTQAYREMLAAVRGFQNAVVQANPSPEELAQMTASLQEMQAMLEAQAVPEVERWYGRGGGRDGKLQLVTPQLRIDVVEEDRIQAHTVAEEFYIGMNGAMHGGIVAAIFDALLGRMASGAQGRVCRTAYLTTNYRAITPLNERLDLVAKVESVERRKRFVSGQLWHGDTLCAEADALFVELLPGHQ</sequence>
<evidence type="ECO:0000256" key="22">
    <source>
        <dbReference type="ARBA" id="ARBA00048074"/>
    </source>
</evidence>
<evidence type="ECO:0000256" key="21">
    <source>
        <dbReference type="ARBA" id="ARBA00047969"/>
    </source>
</evidence>
<keyword evidence="4" id="KW-1003">Cell membrane</keyword>
<evidence type="ECO:0000256" key="6">
    <source>
        <dbReference type="ARBA" id="ARBA00022703"/>
    </source>
</evidence>
<evidence type="ECO:0000256" key="7">
    <source>
        <dbReference type="ARBA" id="ARBA00022801"/>
    </source>
</evidence>